<dbReference type="Pfam" id="PF13577">
    <property type="entry name" value="SnoaL_4"/>
    <property type="match status" value="1"/>
</dbReference>
<comment type="caution">
    <text evidence="2">The sequence shown here is derived from an EMBL/GenBank/DDBJ whole genome shotgun (WGS) entry which is preliminary data.</text>
</comment>
<proteinExistence type="predicted"/>
<reference evidence="2 3" key="1">
    <citation type="submission" date="2019-03" db="EMBL/GenBank/DDBJ databases">
        <title>Draft genome sequences of novel Actinobacteria.</title>
        <authorList>
            <person name="Sahin N."/>
            <person name="Ay H."/>
            <person name="Saygin H."/>
        </authorList>
    </citation>
    <scope>NUCLEOTIDE SEQUENCE [LARGE SCALE GENOMIC DNA]</scope>
    <source>
        <strain evidence="2 3">DSM 45941</strain>
    </source>
</reference>
<dbReference type="Gene3D" id="3.10.450.50">
    <property type="match status" value="1"/>
</dbReference>
<sequence>MGFTADDRTQITELISMHGHLCDSGELERLDDLFTPDAVYDVSDFGQEPLLGSAARIEAARALGERNPVGHHVTNVVLTDVADDRVHARTKGIGVYADGTAGSVTYEDTIVRTPQGWRISHRKIRAHRAPLGGRA</sequence>
<dbReference type="OrthoDB" id="9180262at2"/>
<dbReference type="SUPFAM" id="SSF54427">
    <property type="entry name" value="NTF2-like"/>
    <property type="match status" value="1"/>
</dbReference>
<evidence type="ECO:0000259" key="1">
    <source>
        <dbReference type="Pfam" id="PF13577"/>
    </source>
</evidence>
<dbReference type="InterPro" id="IPR037401">
    <property type="entry name" value="SnoaL-like"/>
</dbReference>
<feature type="domain" description="SnoaL-like" evidence="1">
    <location>
        <begin position="5"/>
        <end position="123"/>
    </location>
</feature>
<evidence type="ECO:0000313" key="2">
    <source>
        <dbReference type="EMBL" id="TDD68992.1"/>
    </source>
</evidence>
<organism evidence="2 3">
    <name type="scientific">Actinomadura darangshiensis</name>
    <dbReference type="NCBI Taxonomy" id="705336"/>
    <lineage>
        <taxon>Bacteria</taxon>
        <taxon>Bacillati</taxon>
        <taxon>Actinomycetota</taxon>
        <taxon>Actinomycetes</taxon>
        <taxon>Streptosporangiales</taxon>
        <taxon>Thermomonosporaceae</taxon>
        <taxon>Actinomadura</taxon>
    </lineage>
</organism>
<keyword evidence="3" id="KW-1185">Reference proteome</keyword>
<protein>
    <submittedName>
        <fullName evidence="2">Nuclear transport factor 2 family protein</fullName>
    </submittedName>
</protein>
<dbReference type="AlphaFoldDB" id="A0A4R5AG53"/>
<dbReference type="EMBL" id="SMKY01000260">
    <property type="protein sequence ID" value="TDD68992.1"/>
    <property type="molecule type" value="Genomic_DNA"/>
</dbReference>
<evidence type="ECO:0000313" key="3">
    <source>
        <dbReference type="Proteomes" id="UP000295578"/>
    </source>
</evidence>
<name>A0A4R5AG53_9ACTN</name>
<dbReference type="InterPro" id="IPR032710">
    <property type="entry name" value="NTF2-like_dom_sf"/>
</dbReference>
<dbReference type="Proteomes" id="UP000295578">
    <property type="component" value="Unassembled WGS sequence"/>
</dbReference>
<gene>
    <name evidence="2" type="ORF">E1293_36405</name>
</gene>
<accession>A0A4R5AG53</accession>
<dbReference type="RefSeq" id="WP_132202905.1">
    <property type="nucleotide sequence ID" value="NZ_SMKY01000260.1"/>
</dbReference>